<evidence type="ECO:0000313" key="1">
    <source>
        <dbReference type="EMBL" id="RDY72300.1"/>
    </source>
</evidence>
<dbReference type="Gene3D" id="3.30.2030.10">
    <property type="entry name" value="YwmB-like"/>
    <property type="match status" value="1"/>
</dbReference>
<dbReference type="InterPro" id="IPR036209">
    <property type="entry name" value="YwmB-like_sf"/>
</dbReference>
<proteinExistence type="predicted"/>
<organism evidence="1 2">
    <name type="scientific">Halobacillus trueperi</name>
    <dbReference type="NCBI Taxonomy" id="156205"/>
    <lineage>
        <taxon>Bacteria</taxon>
        <taxon>Bacillati</taxon>
        <taxon>Bacillota</taxon>
        <taxon>Bacilli</taxon>
        <taxon>Bacillales</taxon>
        <taxon>Bacillaceae</taxon>
        <taxon>Halobacillus</taxon>
    </lineage>
</organism>
<dbReference type="AlphaFoldDB" id="A0A3D8VSM1"/>
<dbReference type="EMBL" id="QTLC01000018">
    <property type="protein sequence ID" value="RDY72300.1"/>
    <property type="molecule type" value="Genomic_DNA"/>
</dbReference>
<sequence>MFRMNVLFSGQTYSKKMLGEAFKMKSVLAGIIALFIIGTGAYPQEMTGAQETLMEFSSFAADKQLEVSGWTITLKEKVSRKKADQLKKDLMNFWSDPVVTEEITMNAVKYTVKNSHKNEQIIERFSMIVPKNAWSDVEVVYTTEGQGTPSLTSINQTNMNEISRRFFSKNVTKFSCIKAKFSGIIDDVLVYKKFKQAFDITTIDEIDENGWTSRTGYTKKWDQAIDAGDRMMNVQFATRTLGGETNITIGTPIITAEY</sequence>
<accession>A0A3D8VSM1</accession>
<gene>
    <name evidence="1" type="ORF">DXT76_02795</name>
</gene>
<dbReference type="InterPro" id="IPR014794">
    <property type="entry name" value="DUF1779"/>
</dbReference>
<evidence type="ECO:0000313" key="2">
    <source>
        <dbReference type="Proteomes" id="UP000257032"/>
    </source>
</evidence>
<reference evidence="1 2" key="1">
    <citation type="submission" date="2018-08" db="EMBL/GenBank/DDBJ databases">
        <title>Genome sequence of strict halophilic Halobacillus trueperi SS1 isolated from Lunsu, a salty water body of North West Himalayas.</title>
        <authorList>
            <person name="Gupta S."/>
            <person name="Sharma P."/>
            <person name="Dev K."/>
            <person name="Baumler D."/>
            <person name="Sourirajan A."/>
        </authorList>
    </citation>
    <scope>NUCLEOTIDE SEQUENCE [LARGE SCALE GENOMIC DNA]</scope>
    <source>
        <strain evidence="1 2">SS1</strain>
    </source>
</reference>
<protein>
    <recommendedName>
        <fullName evidence="3">TATA-box binding</fullName>
    </recommendedName>
</protein>
<dbReference type="Gene3D" id="3.30.360.40">
    <property type="entry name" value="YwmB-like"/>
    <property type="match status" value="1"/>
</dbReference>
<dbReference type="Proteomes" id="UP000257032">
    <property type="component" value="Unassembled WGS sequence"/>
</dbReference>
<comment type="caution">
    <text evidence="1">The sequence shown here is derived from an EMBL/GenBank/DDBJ whole genome shotgun (WGS) entry which is preliminary data.</text>
</comment>
<dbReference type="Pfam" id="PF08680">
    <property type="entry name" value="DUF1779"/>
    <property type="match status" value="1"/>
</dbReference>
<dbReference type="SUPFAM" id="SSF143842">
    <property type="entry name" value="YwmB-like"/>
    <property type="match status" value="1"/>
</dbReference>
<name>A0A3D8VSM1_9BACI</name>
<evidence type="ECO:0008006" key="3">
    <source>
        <dbReference type="Google" id="ProtNLM"/>
    </source>
</evidence>